<dbReference type="EMBL" id="QKXQ01000680">
    <property type="protein sequence ID" value="REH89503.1"/>
    <property type="molecule type" value="Genomic_DNA"/>
</dbReference>
<sequence length="30" mass="3587">YKNGKEVNRLEGFHDKKQLLQFFRGANSDF</sequence>
<organism evidence="1 2">
    <name type="scientific">Staphylococcus felis</name>
    <dbReference type="NCBI Taxonomy" id="46127"/>
    <lineage>
        <taxon>Bacteria</taxon>
        <taxon>Bacillati</taxon>
        <taxon>Bacillota</taxon>
        <taxon>Bacilli</taxon>
        <taxon>Bacillales</taxon>
        <taxon>Staphylococcaceae</taxon>
        <taxon>Staphylococcus</taxon>
    </lineage>
</organism>
<dbReference type="Proteomes" id="UP000256562">
    <property type="component" value="Unassembled WGS sequence"/>
</dbReference>
<gene>
    <name evidence="1" type="ORF">DOS83_13260</name>
</gene>
<evidence type="ECO:0000313" key="1">
    <source>
        <dbReference type="EMBL" id="REH89503.1"/>
    </source>
</evidence>
<accession>A0A3E0IL03</accession>
<evidence type="ECO:0000313" key="2">
    <source>
        <dbReference type="Proteomes" id="UP000256562"/>
    </source>
</evidence>
<comment type="caution">
    <text evidence="1">The sequence shown here is derived from an EMBL/GenBank/DDBJ whole genome shotgun (WGS) entry which is preliminary data.</text>
</comment>
<dbReference type="AlphaFoldDB" id="A0A3E0IL03"/>
<name>A0A3E0IL03_9STAP</name>
<reference evidence="1 2" key="1">
    <citation type="journal article" date="2018" name="Vet. Microbiol.">
        <title>Characterisation of Staphylococcus felis isolated from cats using whole genome sequencing.</title>
        <authorList>
            <person name="Worthing K."/>
            <person name="Pang S."/>
            <person name="Trott D.J."/>
            <person name="Abraham S."/>
            <person name="Coombs G.W."/>
            <person name="Jordan D."/>
            <person name="McIntyre L."/>
            <person name="Davies M.R."/>
            <person name="Norris J."/>
        </authorList>
    </citation>
    <scope>NUCLEOTIDE SEQUENCE [LARGE SCALE GENOMIC DNA]</scope>
    <source>
        <strain evidence="1 2">F9</strain>
    </source>
</reference>
<proteinExistence type="predicted"/>
<protein>
    <submittedName>
        <fullName evidence="1">Thiol reductase thioredoxin</fullName>
    </submittedName>
</protein>
<feature type="non-terminal residue" evidence="1">
    <location>
        <position position="1"/>
    </location>
</feature>